<evidence type="ECO:0000313" key="2">
    <source>
        <dbReference type="Proteomes" id="UP000281985"/>
    </source>
</evidence>
<evidence type="ECO:0000313" key="1">
    <source>
        <dbReference type="EMBL" id="RMB56262.1"/>
    </source>
</evidence>
<dbReference type="EMBL" id="REFV01000019">
    <property type="protein sequence ID" value="RMB56262.1"/>
    <property type="molecule type" value="Genomic_DNA"/>
</dbReference>
<dbReference type="RefSeq" id="WP_121918529.1">
    <property type="nucleotide sequence ID" value="NZ_REFV01000019.1"/>
</dbReference>
<dbReference type="AlphaFoldDB" id="A0A3M0G252"/>
<keyword evidence="2" id="KW-1185">Reference proteome</keyword>
<dbReference type="Proteomes" id="UP000281985">
    <property type="component" value="Unassembled WGS sequence"/>
</dbReference>
<dbReference type="GO" id="GO:0006744">
    <property type="term" value="P:ubiquinone biosynthetic process"/>
    <property type="evidence" value="ECO:0007669"/>
    <property type="project" value="InterPro"/>
</dbReference>
<comment type="caution">
    <text evidence="1">The sequence shown here is derived from an EMBL/GenBank/DDBJ whole genome shotgun (WGS) entry which is preliminary data.</text>
</comment>
<dbReference type="Pfam" id="PF05019">
    <property type="entry name" value="Coq4"/>
    <property type="match status" value="1"/>
</dbReference>
<dbReference type="OrthoDB" id="6157812at2"/>
<proteinExistence type="predicted"/>
<name>A0A3M0G252_9FLAO</name>
<protein>
    <recommendedName>
        <fullName evidence="3">Coenzyme Q (Ubiquinone) biosynthesis protein Coq4</fullName>
    </recommendedName>
</protein>
<sequence>MKIIRYLILERLYEWSKLPYRFLFKSEAPWGISAKQLLTYPENSLGYHLGCFLLRNHFTPEPQLENHDIYHVLTNTGISVPEEIAMQFYLLGNGKRSLYLFIVIAIGSILFMDEIPHFREAFSKGRSAHMFYNLNFLKLLEQPLAQLQHTFKITLQ</sequence>
<organism evidence="1 2">
    <name type="scientific">Dokdonia sinensis</name>
    <dbReference type="NCBI Taxonomy" id="2479847"/>
    <lineage>
        <taxon>Bacteria</taxon>
        <taxon>Pseudomonadati</taxon>
        <taxon>Bacteroidota</taxon>
        <taxon>Flavobacteriia</taxon>
        <taxon>Flavobacteriales</taxon>
        <taxon>Flavobacteriaceae</taxon>
        <taxon>Dokdonia</taxon>
    </lineage>
</organism>
<accession>A0A3M0G252</accession>
<reference evidence="1 2" key="1">
    <citation type="submission" date="2018-10" db="EMBL/GenBank/DDBJ databases">
        <title>Dokdonia luteus sp. nov., isolated from sea water.</title>
        <authorList>
            <person name="Zhou L.Y."/>
            <person name="Du Z.J."/>
        </authorList>
    </citation>
    <scope>NUCLEOTIDE SEQUENCE [LARGE SCALE GENOMIC DNA]</scope>
    <source>
        <strain evidence="1 2">SH27</strain>
    </source>
</reference>
<evidence type="ECO:0008006" key="3">
    <source>
        <dbReference type="Google" id="ProtNLM"/>
    </source>
</evidence>
<gene>
    <name evidence="1" type="ORF">EAX61_14985</name>
</gene>
<dbReference type="InterPro" id="IPR007715">
    <property type="entry name" value="Coq4"/>
</dbReference>